<gene>
    <name evidence="7" type="primary">MUP1_4</name>
    <name evidence="7" type="ORF">LOC62_06G008792</name>
</gene>
<feature type="region of interest" description="Disordered" evidence="5">
    <location>
        <begin position="1"/>
        <end position="32"/>
    </location>
</feature>
<dbReference type="Gene3D" id="1.20.1740.10">
    <property type="entry name" value="Amino acid/polyamine transporter I"/>
    <property type="match status" value="1"/>
</dbReference>
<dbReference type="GeneID" id="87811956"/>
<protein>
    <submittedName>
        <fullName evidence="7">High-affinity methionine permease</fullName>
    </submittedName>
</protein>
<keyword evidence="4 6" id="KW-0472">Membrane</keyword>
<keyword evidence="3 6" id="KW-1133">Transmembrane helix</keyword>
<organism evidence="7 8">
    <name type="scientific">Vanrija pseudolonga</name>
    <dbReference type="NCBI Taxonomy" id="143232"/>
    <lineage>
        <taxon>Eukaryota</taxon>
        <taxon>Fungi</taxon>
        <taxon>Dikarya</taxon>
        <taxon>Basidiomycota</taxon>
        <taxon>Agaricomycotina</taxon>
        <taxon>Tremellomycetes</taxon>
        <taxon>Trichosporonales</taxon>
        <taxon>Trichosporonaceae</taxon>
        <taxon>Vanrija</taxon>
    </lineage>
</organism>
<dbReference type="PANTHER" id="PTHR11785">
    <property type="entry name" value="AMINO ACID TRANSPORTER"/>
    <property type="match status" value="1"/>
</dbReference>
<evidence type="ECO:0000256" key="1">
    <source>
        <dbReference type="ARBA" id="ARBA00004141"/>
    </source>
</evidence>
<feature type="transmembrane region" description="Helical" evidence="6">
    <location>
        <begin position="204"/>
        <end position="224"/>
    </location>
</feature>
<dbReference type="GO" id="GO:0015179">
    <property type="term" value="F:L-amino acid transmembrane transporter activity"/>
    <property type="evidence" value="ECO:0007669"/>
    <property type="project" value="TreeGrafter"/>
</dbReference>
<feature type="transmembrane region" description="Helical" evidence="6">
    <location>
        <begin position="377"/>
        <end position="398"/>
    </location>
</feature>
<feature type="transmembrane region" description="Helical" evidence="6">
    <location>
        <begin position="332"/>
        <end position="350"/>
    </location>
</feature>
<evidence type="ECO:0000256" key="2">
    <source>
        <dbReference type="ARBA" id="ARBA00022692"/>
    </source>
</evidence>
<dbReference type="InterPro" id="IPR050598">
    <property type="entry name" value="AminoAcid_Transporter"/>
</dbReference>
<feature type="transmembrane region" description="Helical" evidence="6">
    <location>
        <begin position="85"/>
        <end position="111"/>
    </location>
</feature>
<dbReference type="EMBL" id="CP086719">
    <property type="protein sequence ID" value="WOO85290.1"/>
    <property type="molecule type" value="Genomic_DNA"/>
</dbReference>
<feature type="transmembrane region" description="Helical" evidence="6">
    <location>
        <begin position="132"/>
        <end position="155"/>
    </location>
</feature>
<proteinExistence type="predicted"/>
<accession>A0AAF1BPB5</accession>
<comment type="subcellular location">
    <subcellularLocation>
        <location evidence="1">Membrane</location>
        <topology evidence="1">Multi-pass membrane protein</topology>
    </subcellularLocation>
</comment>
<dbReference type="AlphaFoldDB" id="A0AAF1BPB5"/>
<dbReference type="FunFam" id="1.20.1740.10:FF:000025">
    <property type="entry name" value="High-affinity methionine permease"/>
    <property type="match status" value="1"/>
</dbReference>
<feature type="transmembrane region" description="Helical" evidence="6">
    <location>
        <begin position="244"/>
        <end position="268"/>
    </location>
</feature>
<dbReference type="InterPro" id="IPR002293">
    <property type="entry name" value="AA/rel_permease1"/>
</dbReference>
<evidence type="ECO:0000256" key="6">
    <source>
        <dbReference type="SAM" id="Phobius"/>
    </source>
</evidence>
<feature type="transmembrane region" description="Helical" evidence="6">
    <location>
        <begin position="410"/>
        <end position="432"/>
    </location>
</feature>
<dbReference type="GO" id="GO:0016020">
    <property type="term" value="C:membrane"/>
    <property type="evidence" value="ECO:0007669"/>
    <property type="project" value="UniProtKB-SubCell"/>
</dbReference>
<feature type="transmembrane region" description="Helical" evidence="6">
    <location>
        <begin position="483"/>
        <end position="505"/>
    </location>
</feature>
<dbReference type="Proteomes" id="UP000827549">
    <property type="component" value="Chromosome 6"/>
</dbReference>
<feature type="transmembrane region" description="Helical" evidence="6">
    <location>
        <begin position="53"/>
        <end position="73"/>
    </location>
</feature>
<feature type="transmembrane region" description="Helical" evidence="6">
    <location>
        <begin position="280"/>
        <end position="303"/>
    </location>
</feature>
<dbReference type="Pfam" id="PF13520">
    <property type="entry name" value="AA_permease_2"/>
    <property type="match status" value="1"/>
</dbReference>
<dbReference type="PIRSF" id="PIRSF006060">
    <property type="entry name" value="AA_transporter"/>
    <property type="match status" value="1"/>
</dbReference>
<evidence type="ECO:0000313" key="7">
    <source>
        <dbReference type="EMBL" id="WOO85290.1"/>
    </source>
</evidence>
<evidence type="ECO:0000256" key="3">
    <source>
        <dbReference type="ARBA" id="ARBA00022989"/>
    </source>
</evidence>
<evidence type="ECO:0000256" key="4">
    <source>
        <dbReference type="ARBA" id="ARBA00023136"/>
    </source>
</evidence>
<dbReference type="PANTHER" id="PTHR11785:SF498">
    <property type="entry name" value="HIGH-AFFINITY METHIONINE PERMEASE"/>
    <property type="match status" value="1"/>
</dbReference>
<reference evidence="7" key="1">
    <citation type="submission" date="2023-10" db="EMBL/GenBank/DDBJ databases">
        <authorList>
            <person name="Noh H."/>
        </authorList>
    </citation>
    <scope>NUCLEOTIDE SEQUENCE</scope>
    <source>
        <strain evidence="7">DUCC4014</strain>
    </source>
</reference>
<sequence>MGNEQEHYSNELASNAPNGHRGFNAAADDDKSSNLGASHPIVSEESLPGRRQIGFWSAVFIIFNRMLGTGVFATPSAILSLSGSVGLALFMWVIGSIIAAAGMTVYVVWGSSIPKNGGEKNYLEYLIRKPKYLITCMYASNGVLLGWASGNSIVFGEYILRAANQQHPGQWTRRLVGFACITFVFLLHGTRLRWGLWLQNILGVFKFIILLIVIIGGFIALGGHLKVEKPNNFAHPWEGTTASASSFCLSLYNVIWSYVGFSNVNYALSEVKNPKRTVRIAGPLAIGIITILYILANIAYFAAASKKDITESGTLVAALLFRNVFGTKAERALSVFVALSALGNVLSVVFSQGRVNQELGREGILPFSKFWGSNRPFNAPLAGLGLHWAICLITIFALPPGDAYGFVINTISYPLSVINAVISFGIVFIYFFPNFYKDEPGNHVPRPNVWATGAALFFGLANVFLFIVPFTKPPKGGEPYKTLPYWTHAVAGWAVFGIGFIYWLVWAKLFPTVGGYNLVRVKEVGADGLERNVFKHEKKQQ</sequence>
<name>A0AAF1BPB5_9TREE</name>
<evidence type="ECO:0000256" key="5">
    <source>
        <dbReference type="SAM" id="MobiDB-lite"/>
    </source>
</evidence>
<keyword evidence="2 6" id="KW-0812">Transmembrane</keyword>
<feature type="transmembrane region" description="Helical" evidence="6">
    <location>
        <begin position="452"/>
        <end position="471"/>
    </location>
</feature>
<dbReference type="RefSeq" id="XP_062631316.1">
    <property type="nucleotide sequence ID" value="XM_062775332.1"/>
</dbReference>
<feature type="transmembrane region" description="Helical" evidence="6">
    <location>
        <begin position="175"/>
        <end position="192"/>
    </location>
</feature>
<keyword evidence="8" id="KW-1185">Reference proteome</keyword>
<evidence type="ECO:0000313" key="8">
    <source>
        <dbReference type="Proteomes" id="UP000827549"/>
    </source>
</evidence>